<evidence type="ECO:0000256" key="2">
    <source>
        <dbReference type="ARBA" id="ARBA00022777"/>
    </source>
</evidence>
<feature type="transmembrane region" description="Helical" evidence="5">
    <location>
        <begin position="170"/>
        <end position="193"/>
    </location>
</feature>
<dbReference type="InterPro" id="IPR011712">
    <property type="entry name" value="Sig_transdc_His_kin_sub3_dim/P"/>
</dbReference>
<organism evidence="7 8">
    <name type="scientific">Micrococcus terreus</name>
    <dbReference type="NCBI Taxonomy" id="574650"/>
    <lineage>
        <taxon>Bacteria</taxon>
        <taxon>Bacillati</taxon>
        <taxon>Actinomycetota</taxon>
        <taxon>Actinomycetes</taxon>
        <taxon>Micrococcales</taxon>
        <taxon>Micrococcaceae</taxon>
        <taxon>Micrococcus</taxon>
    </lineage>
</organism>
<dbReference type="Pfam" id="PF07730">
    <property type="entry name" value="HisKA_3"/>
    <property type="match status" value="1"/>
</dbReference>
<keyword evidence="2 7" id="KW-0418">Kinase</keyword>
<evidence type="ECO:0000256" key="1">
    <source>
        <dbReference type="ARBA" id="ARBA00022679"/>
    </source>
</evidence>
<dbReference type="SUPFAM" id="SSF55874">
    <property type="entry name" value="ATPase domain of HSP90 chaperone/DNA topoisomerase II/histidine kinase"/>
    <property type="match status" value="1"/>
</dbReference>
<proteinExistence type="predicted"/>
<dbReference type="Proteomes" id="UP000198881">
    <property type="component" value="Unassembled WGS sequence"/>
</dbReference>
<keyword evidence="1" id="KW-0808">Transferase</keyword>
<keyword evidence="5" id="KW-0812">Transmembrane</keyword>
<accession>A0A1I7MPD8</accession>
<feature type="transmembrane region" description="Helical" evidence="5">
    <location>
        <begin position="28"/>
        <end position="46"/>
    </location>
</feature>
<evidence type="ECO:0000256" key="4">
    <source>
        <dbReference type="SAM" id="Coils"/>
    </source>
</evidence>
<dbReference type="AlphaFoldDB" id="A0A1I7MPD8"/>
<dbReference type="Gene3D" id="1.20.5.1930">
    <property type="match status" value="1"/>
</dbReference>
<reference evidence="7 8" key="1">
    <citation type="submission" date="2016-10" db="EMBL/GenBank/DDBJ databases">
        <authorList>
            <person name="de Groot N.N."/>
        </authorList>
    </citation>
    <scope>NUCLEOTIDE SEQUENCE [LARGE SCALE GENOMIC DNA]</scope>
    <source>
        <strain evidence="7 8">CGMCC 1.7054</strain>
    </source>
</reference>
<dbReference type="GO" id="GO:0016020">
    <property type="term" value="C:membrane"/>
    <property type="evidence" value="ECO:0007669"/>
    <property type="project" value="InterPro"/>
</dbReference>
<sequence>MGEVLTAADAAQLQPSRRIQVLLGSMRVALHVTVAALLVLGLARCWQASHGAGDWGRLTLAGVLAAVFAGVYVAGTFVEKRRSEGGWTGIGGARDQIVVRWQLPWLVTVTVLWLGLVITYVDFAWLVFPLFFLHLHVVGRRSVPAALACVVGLTAVVLVAYAVHRDGLDVGAVIGPVIGALVAVVMSAAYALFYDEAQRQQRIIAELQAARADLAAAERHAGALRERHRWAREVHDTVAQGLASVVLLSRAALEQQPAEPIAGQLAQMERTAAHSLGQARALVGQDAADRAEATPVGELVQDLESLCAATQSTARQSGAVLKVSFHGVVPDEHADLGTASATVVRRVAQSALSNVLLHAQATRCVVTFTLHQDGCTLDIHDDGRGRGGRPAGFGIETMRQRAVERGGTLAVEDALPDGSGTVVALSLPREGAVG</sequence>
<dbReference type="InterPro" id="IPR017205">
    <property type="entry name" value="Sig_transdc_His_kinase_ChrS"/>
</dbReference>
<keyword evidence="4" id="KW-0175">Coiled coil</keyword>
<dbReference type="Gene3D" id="3.30.565.10">
    <property type="entry name" value="Histidine kinase-like ATPase, C-terminal domain"/>
    <property type="match status" value="1"/>
</dbReference>
<gene>
    <name evidence="7" type="ORF">SAMN04487966_108124</name>
</gene>
<feature type="transmembrane region" description="Helical" evidence="5">
    <location>
        <begin position="145"/>
        <end position="164"/>
    </location>
</feature>
<feature type="domain" description="Signal transduction histidine kinase subgroup 3 dimerisation and phosphoacceptor" evidence="6">
    <location>
        <begin position="226"/>
        <end position="284"/>
    </location>
</feature>
<evidence type="ECO:0000256" key="5">
    <source>
        <dbReference type="SAM" id="Phobius"/>
    </source>
</evidence>
<keyword evidence="5" id="KW-1133">Transmembrane helix</keyword>
<dbReference type="GO" id="GO:0046983">
    <property type="term" value="F:protein dimerization activity"/>
    <property type="evidence" value="ECO:0007669"/>
    <property type="project" value="InterPro"/>
</dbReference>
<keyword evidence="5" id="KW-0472">Membrane</keyword>
<keyword evidence="3" id="KW-0902">Two-component regulatory system</keyword>
<dbReference type="GO" id="GO:0000155">
    <property type="term" value="F:phosphorelay sensor kinase activity"/>
    <property type="evidence" value="ECO:0007669"/>
    <property type="project" value="InterPro"/>
</dbReference>
<feature type="transmembrane region" description="Helical" evidence="5">
    <location>
        <begin position="111"/>
        <end position="133"/>
    </location>
</feature>
<dbReference type="InterPro" id="IPR036890">
    <property type="entry name" value="HATPase_C_sf"/>
</dbReference>
<dbReference type="EMBL" id="FPCG01000008">
    <property type="protein sequence ID" value="SFV23797.1"/>
    <property type="molecule type" value="Genomic_DNA"/>
</dbReference>
<dbReference type="STRING" id="574650.SAMN04487966_108124"/>
<name>A0A1I7MPD8_9MICC</name>
<evidence type="ECO:0000313" key="7">
    <source>
        <dbReference type="EMBL" id="SFV23797.1"/>
    </source>
</evidence>
<dbReference type="PIRSF" id="PIRSF037434">
    <property type="entry name" value="STHK_ChrS"/>
    <property type="match status" value="1"/>
</dbReference>
<protein>
    <submittedName>
        <fullName evidence="7">Signal transduction histidine kinase</fullName>
    </submittedName>
</protein>
<keyword evidence="8" id="KW-1185">Reference proteome</keyword>
<feature type="coiled-coil region" evidence="4">
    <location>
        <begin position="197"/>
        <end position="227"/>
    </location>
</feature>
<dbReference type="PANTHER" id="PTHR24421">
    <property type="entry name" value="NITRATE/NITRITE SENSOR PROTEIN NARX-RELATED"/>
    <property type="match status" value="1"/>
</dbReference>
<dbReference type="InterPro" id="IPR050482">
    <property type="entry name" value="Sensor_HK_TwoCompSys"/>
</dbReference>
<evidence type="ECO:0000256" key="3">
    <source>
        <dbReference type="ARBA" id="ARBA00023012"/>
    </source>
</evidence>
<feature type="transmembrane region" description="Helical" evidence="5">
    <location>
        <begin position="58"/>
        <end position="78"/>
    </location>
</feature>
<evidence type="ECO:0000259" key="6">
    <source>
        <dbReference type="Pfam" id="PF07730"/>
    </source>
</evidence>
<evidence type="ECO:0000313" key="8">
    <source>
        <dbReference type="Proteomes" id="UP000198881"/>
    </source>
</evidence>